<evidence type="ECO:0000256" key="1">
    <source>
        <dbReference type="SAM" id="Phobius"/>
    </source>
</evidence>
<dbReference type="Proteomes" id="UP000293300">
    <property type="component" value="Unassembled WGS sequence"/>
</dbReference>
<protein>
    <recommendedName>
        <fullName evidence="2">DUF5808 domain-containing protein</fullName>
    </recommendedName>
</protein>
<dbReference type="InterPro" id="IPR043831">
    <property type="entry name" value="DUF5808"/>
</dbReference>
<keyword evidence="1" id="KW-1133">Transmembrane helix</keyword>
<comment type="caution">
    <text evidence="3">The sequence shown here is derived from an EMBL/GenBank/DDBJ whole genome shotgun (WGS) entry which is preliminary data.</text>
</comment>
<reference evidence="3 4" key="1">
    <citation type="submission" date="2019-02" db="EMBL/GenBank/DDBJ databases">
        <title>Flavobacterium sp. RD-2-33 isolated from forest soil.</title>
        <authorList>
            <person name="Chaudhary D.K."/>
        </authorList>
    </citation>
    <scope>NUCLEOTIDE SEQUENCE [LARGE SCALE GENOMIC DNA]</scope>
    <source>
        <strain evidence="3 4">RD-2-33</strain>
    </source>
</reference>
<sequence length="77" mass="9479">MQNPNKETLEDWRKNPKYWKLKGLFYYNKEDERILVDKQNPNYGTTLNFAHKKSYLFLFLIFIFFGFILYMINKKTA</sequence>
<dbReference type="RefSeq" id="WP_131476009.1">
    <property type="nucleotide sequence ID" value="NZ_SJPE01000007.1"/>
</dbReference>
<dbReference type="AlphaFoldDB" id="A0A4Q9Z1Z8"/>
<feature type="transmembrane region" description="Helical" evidence="1">
    <location>
        <begin position="54"/>
        <end position="72"/>
    </location>
</feature>
<dbReference type="Pfam" id="PF19124">
    <property type="entry name" value="DUF5808"/>
    <property type="match status" value="1"/>
</dbReference>
<name>A0A4Q9Z1Z8_9FLAO</name>
<evidence type="ECO:0000313" key="3">
    <source>
        <dbReference type="EMBL" id="TBX69235.1"/>
    </source>
</evidence>
<dbReference type="EMBL" id="SJPE01000007">
    <property type="protein sequence ID" value="TBX69235.1"/>
    <property type="molecule type" value="Genomic_DNA"/>
</dbReference>
<gene>
    <name evidence="3" type="ORF">EZL74_07620</name>
</gene>
<accession>A0A4Q9Z1Z8</accession>
<feature type="domain" description="DUF5808" evidence="2">
    <location>
        <begin position="29"/>
        <end position="55"/>
    </location>
</feature>
<organism evidence="3 4">
    <name type="scientific">Flavobacterium silvisoli</name>
    <dbReference type="NCBI Taxonomy" id="2529433"/>
    <lineage>
        <taxon>Bacteria</taxon>
        <taxon>Pseudomonadati</taxon>
        <taxon>Bacteroidota</taxon>
        <taxon>Flavobacteriia</taxon>
        <taxon>Flavobacteriales</taxon>
        <taxon>Flavobacteriaceae</taxon>
        <taxon>Flavobacterium</taxon>
    </lineage>
</organism>
<keyword evidence="1" id="KW-0472">Membrane</keyword>
<proteinExistence type="predicted"/>
<dbReference type="OrthoDB" id="157646at2"/>
<evidence type="ECO:0000259" key="2">
    <source>
        <dbReference type="Pfam" id="PF19124"/>
    </source>
</evidence>
<keyword evidence="1" id="KW-0812">Transmembrane</keyword>
<evidence type="ECO:0000313" key="4">
    <source>
        <dbReference type="Proteomes" id="UP000293300"/>
    </source>
</evidence>
<keyword evidence="4" id="KW-1185">Reference proteome</keyword>